<dbReference type="InterPro" id="IPR057357">
    <property type="entry name" value="Znf-C2H2_ZFAND2A/B"/>
</dbReference>
<evidence type="ECO:0000313" key="9">
    <source>
        <dbReference type="Proteomes" id="UP000792457"/>
    </source>
</evidence>
<reference evidence="8" key="2">
    <citation type="submission" date="2017-10" db="EMBL/GenBank/DDBJ databases">
        <title>Ladona fulva Genome sequencing and assembly.</title>
        <authorList>
            <person name="Murali S."/>
            <person name="Richards S."/>
            <person name="Bandaranaike D."/>
            <person name="Bellair M."/>
            <person name="Blankenburg K."/>
            <person name="Chao H."/>
            <person name="Dinh H."/>
            <person name="Doddapaneni H."/>
            <person name="Dugan-Rocha S."/>
            <person name="Elkadiri S."/>
            <person name="Gnanaolivu R."/>
            <person name="Hernandez B."/>
            <person name="Skinner E."/>
            <person name="Javaid M."/>
            <person name="Lee S."/>
            <person name="Li M."/>
            <person name="Ming W."/>
            <person name="Munidasa M."/>
            <person name="Muniz J."/>
            <person name="Nguyen L."/>
            <person name="Hughes D."/>
            <person name="Osuji N."/>
            <person name="Pu L.-L."/>
            <person name="Puazo M."/>
            <person name="Qu C."/>
            <person name="Quiroz J."/>
            <person name="Raj R."/>
            <person name="Weissenberger G."/>
            <person name="Xin Y."/>
            <person name="Zou X."/>
            <person name="Han Y."/>
            <person name="Worley K."/>
            <person name="Muzny D."/>
            <person name="Gibbs R."/>
        </authorList>
    </citation>
    <scope>NUCLEOTIDE SEQUENCE</scope>
    <source>
        <strain evidence="8">Sampled in the wild</strain>
    </source>
</reference>
<name>A0A8K0K2T9_LADFU</name>
<dbReference type="GO" id="GO:0008270">
    <property type="term" value="F:zinc ion binding"/>
    <property type="evidence" value="ECO:0007669"/>
    <property type="project" value="UniProtKB-KW"/>
</dbReference>
<feature type="region of interest" description="Disordered" evidence="6">
    <location>
        <begin position="133"/>
        <end position="185"/>
    </location>
</feature>
<dbReference type="Gene3D" id="4.10.1110.10">
    <property type="entry name" value="AN1-like Zinc finger"/>
    <property type="match status" value="2"/>
</dbReference>
<dbReference type="PROSITE" id="PS51039">
    <property type="entry name" value="ZF_AN1"/>
    <property type="match status" value="2"/>
</dbReference>
<dbReference type="SMART" id="SM00154">
    <property type="entry name" value="ZnF_AN1"/>
    <property type="match status" value="2"/>
</dbReference>
<keyword evidence="1" id="KW-0479">Metal-binding</keyword>
<dbReference type="GO" id="GO:0043161">
    <property type="term" value="P:proteasome-mediated ubiquitin-dependent protein catabolic process"/>
    <property type="evidence" value="ECO:0007669"/>
    <property type="project" value="TreeGrafter"/>
</dbReference>
<evidence type="ECO:0000256" key="1">
    <source>
        <dbReference type="ARBA" id="ARBA00022723"/>
    </source>
</evidence>
<dbReference type="OrthoDB" id="431929at2759"/>
<dbReference type="PROSITE" id="PS50330">
    <property type="entry name" value="UIM"/>
    <property type="match status" value="1"/>
</dbReference>
<dbReference type="FunFam" id="4.10.1110.10:FF:000003">
    <property type="entry name" value="AN1-type zinc finger protein 2B isoform X1"/>
    <property type="match status" value="1"/>
</dbReference>
<proteinExistence type="predicted"/>
<dbReference type="InterPro" id="IPR035896">
    <property type="entry name" value="AN1-like_Znf"/>
</dbReference>
<feature type="domain" description="AN1-type" evidence="7">
    <location>
        <begin position="94"/>
        <end position="142"/>
    </location>
</feature>
<dbReference type="InterPro" id="IPR000058">
    <property type="entry name" value="Znf_AN1"/>
</dbReference>
<keyword evidence="3 5" id="KW-0863">Zinc-finger</keyword>
<dbReference type="Pfam" id="PF01428">
    <property type="entry name" value="zf-AN1"/>
    <property type="match status" value="2"/>
</dbReference>
<feature type="region of interest" description="Disordered" evidence="6">
    <location>
        <begin position="218"/>
        <end position="249"/>
    </location>
</feature>
<keyword evidence="2" id="KW-0677">Repeat</keyword>
<dbReference type="GO" id="GO:0045047">
    <property type="term" value="P:protein targeting to ER"/>
    <property type="evidence" value="ECO:0007669"/>
    <property type="project" value="TreeGrafter"/>
</dbReference>
<dbReference type="SUPFAM" id="SSF118310">
    <property type="entry name" value="AN1-like Zinc finger"/>
    <property type="match status" value="2"/>
</dbReference>
<keyword evidence="4" id="KW-0862">Zinc</keyword>
<dbReference type="AlphaFoldDB" id="A0A8K0K2T9"/>
<comment type="caution">
    <text evidence="8">The sequence shown here is derived from an EMBL/GenBank/DDBJ whole genome shotgun (WGS) entry which is preliminary data.</text>
</comment>
<accession>A0A8K0K2T9</accession>
<evidence type="ECO:0000256" key="3">
    <source>
        <dbReference type="ARBA" id="ARBA00022771"/>
    </source>
</evidence>
<keyword evidence="9" id="KW-1185">Reference proteome</keyword>
<dbReference type="PANTHER" id="PTHR14677:SF20">
    <property type="entry name" value="ZINC FINGER AN1-TYPE CONTAINING 2A-RELATED"/>
    <property type="match status" value="1"/>
</dbReference>
<dbReference type="Pfam" id="PF25403">
    <property type="entry name" value="zf-C2H2_ZFAND2"/>
    <property type="match status" value="1"/>
</dbReference>
<dbReference type="GO" id="GO:0005783">
    <property type="term" value="C:endoplasmic reticulum"/>
    <property type="evidence" value="ECO:0007669"/>
    <property type="project" value="TreeGrafter"/>
</dbReference>
<dbReference type="Proteomes" id="UP000792457">
    <property type="component" value="Unassembled WGS sequence"/>
</dbReference>
<gene>
    <name evidence="8" type="ORF">J437_LFUL006438</name>
</gene>
<evidence type="ECO:0000256" key="6">
    <source>
        <dbReference type="SAM" id="MobiDB-lite"/>
    </source>
</evidence>
<protein>
    <recommendedName>
        <fullName evidence="7">AN1-type domain-containing protein</fullName>
    </recommendedName>
</protein>
<reference evidence="8" key="1">
    <citation type="submission" date="2013-04" db="EMBL/GenBank/DDBJ databases">
        <authorList>
            <person name="Qu J."/>
            <person name="Murali S.C."/>
            <person name="Bandaranaike D."/>
            <person name="Bellair M."/>
            <person name="Blankenburg K."/>
            <person name="Chao H."/>
            <person name="Dinh H."/>
            <person name="Doddapaneni H."/>
            <person name="Downs B."/>
            <person name="Dugan-Rocha S."/>
            <person name="Elkadiri S."/>
            <person name="Gnanaolivu R.D."/>
            <person name="Hernandez B."/>
            <person name="Javaid M."/>
            <person name="Jayaseelan J.C."/>
            <person name="Lee S."/>
            <person name="Li M."/>
            <person name="Ming W."/>
            <person name="Munidasa M."/>
            <person name="Muniz J."/>
            <person name="Nguyen L."/>
            <person name="Ongeri F."/>
            <person name="Osuji N."/>
            <person name="Pu L.-L."/>
            <person name="Puazo M."/>
            <person name="Qu C."/>
            <person name="Quiroz J."/>
            <person name="Raj R."/>
            <person name="Weissenberger G."/>
            <person name="Xin Y."/>
            <person name="Zou X."/>
            <person name="Han Y."/>
            <person name="Richards S."/>
            <person name="Worley K."/>
            <person name="Muzny D."/>
            <person name="Gibbs R."/>
        </authorList>
    </citation>
    <scope>NUCLEOTIDE SEQUENCE</scope>
    <source>
        <strain evidence="8">Sampled in the wild</strain>
    </source>
</reference>
<dbReference type="EMBL" id="KZ308217">
    <property type="protein sequence ID" value="KAG8224938.1"/>
    <property type="molecule type" value="Genomic_DNA"/>
</dbReference>
<dbReference type="SMART" id="SM00726">
    <property type="entry name" value="UIM"/>
    <property type="match status" value="2"/>
</dbReference>
<feature type="compositionally biased region" description="Low complexity" evidence="6">
    <location>
        <begin position="157"/>
        <end position="166"/>
    </location>
</feature>
<sequence length="249" mass="27318">MEFPHLGKNCSQGTCNKLDFLPVKCDACKNVFCHEHFTYQNHDCPSAYKKNFQVPVCPLCNSPIPSKRGELPDIAVGAHIDNDCQSDPAKSRRVGSANKCNVKGCKEKELVPILCRDCSLNFCLKHRHVQDHQCRGSSGNRSKAGEAAIARQGRQTSSPSSSSGLKSSRKPPPVTAIQGQMSEDEALSRALKASLAEIKVHSDPQRDLTVEEEDEMLARAIAESEREQHMSPARQSSSRDSAKDRCAVS</sequence>
<evidence type="ECO:0000256" key="2">
    <source>
        <dbReference type="ARBA" id="ARBA00022737"/>
    </source>
</evidence>
<dbReference type="InterPro" id="IPR003903">
    <property type="entry name" value="UIM_dom"/>
</dbReference>
<organism evidence="8 9">
    <name type="scientific">Ladona fulva</name>
    <name type="common">Scarce chaser dragonfly</name>
    <name type="synonym">Libellula fulva</name>
    <dbReference type="NCBI Taxonomy" id="123851"/>
    <lineage>
        <taxon>Eukaryota</taxon>
        <taxon>Metazoa</taxon>
        <taxon>Ecdysozoa</taxon>
        <taxon>Arthropoda</taxon>
        <taxon>Hexapoda</taxon>
        <taxon>Insecta</taxon>
        <taxon>Pterygota</taxon>
        <taxon>Palaeoptera</taxon>
        <taxon>Odonata</taxon>
        <taxon>Epiprocta</taxon>
        <taxon>Anisoptera</taxon>
        <taxon>Libelluloidea</taxon>
        <taxon>Libellulidae</taxon>
        <taxon>Ladona</taxon>
    </lineage>
</organism>
<evidence type="ECO:0000313" key="8">
    <source>
        <dbReference type="EMBL" id="KAG8224938.1"/>
    </source>
</evidence>
<evidence type="ECO:0000256" key="5">
    <source>
        <dbReference type="PROSITE-ProRule" id="PRU00449"/>
    </source>
</evidence>
<dbReference type="PANTHER" id="PTHR14677">
    <property type="entry name" value="ARSENITE INDUCUBLE RNA ASSOCIATED PROTEIN AIP-1-RELATED"/>
    <property type="match status" value="1"/>
</dbReference>
<feature type="compositionally biased region" description="Basic and acidic residues" evidence="6">
    <location>
        <begin position="240"/>
        <end position="249"/>
    </location>
</feature>
<feature type="domain" description="AN1-type" evidence="7">
    <location>
        <begin position="4"/>
        <end position="52"/>
    </location>
</feature>
<evidence type="ECO:0000256" key="4">
    <source>
        <dbReference type="ARBA" id="ARBA00022833"/>
    </source>
</evidence>
<evidence type="ECO:0000259" key="7">
    <source>
        <dbReference type="PROSITE" id="PS51039"/>
    </source>
</evidence>